<dbReference type="InterPro" id="IPR013611">
    <property type="entry name" value="Transp-assoc_OB_typ2"/>
</dbReference>
<dbReference type="PROSITE" id="PS00211">
    <property type="entry name" value="ABC_TRANSPORTER_1"/>
    <property type="match status" value="1"/>
</dbReference>
<dbReference type="Gene3D" id="2.40.50.100">
    <property type="match status" value="2"/>
</dbReference>
<dbReference type="Gene3D" id="3.40.50.300">
    <property type="entry name" value="P-loop containing nucleotide triphosphate hydrolases"/>
    <property type="match status" value="1"/>
</dbReference>
<proteinExistence type="inferred from homology"/>
<dbReference type="Proteomes" id="UP000645462">
    <property type="component" value="Unassembled WGS sequence"/>
</dbReference>
<keyword evidence="2" id="KW-0813">Transport</keyword>
<dbReference type="Gene3D" id="2.40.50.140">
    <property type="entry name" value="Nucleic acid-binding proteins"/>
    <property type="match status" value="1"/>
</dbReference>
<dbReference type="SUPFAM" id="SSF52540">
    <property type="entry name" value="P-loop containing nucleoside triphosphate hydrolases"/>
    <property type="match status" value="1"/>
</dbReference>
<dbReference type="InterPro" id="IPR008995">
    <property type="entry name" value="Mo/tungstate-bd_C_term_dom"/>
</dbReference>
<dbReference type="InterPro" id="IPR017871">
    <property type="entry name" value="ABC_transporter-like_CS"/>
</dbReference>
<dbReference type="EMBL" id="BMFC01000018">
    <property type="protein sequence ID" value="GGC20727.1"/>
    <property type="molecule type" value="Genomic_DNA"/>
</dbReference>
<reference evidence="7" key="1">
    <citation type="journal article" date="2019" name="Int. J. Syst. Evol. Microbiol.">
        <title>The Global Catalogue of Microorganisms (GCM) 10K type strain sequencing project: providing services to taxonomists for standard genome sequencing and annotation.</title>
        <authorList>
            <consortium name="The Broad Institute Genomics Platform"/>
            <consortium name="The Broad Institute Genome Sequencing Center for Infectious Disease"/>
            <person name="Wu L."/>
            <person name="Ma J."/>
        </authorList>
    </citation>
    <scope>NUCLEOTIDE SEQUENCE [LARGE SCALE GENOMIC DNA]</scope>
    <source>
        <strain evidence="7">CGMCC 1.12478</strain>
    </source>
</reference>
<dbReference type="PANTHER" id="PTHR43875">
    <property type="entry name" value="MALTODEXTRIN IMPORT ATP-BINDING PROTEIN MSMX"/>
    <property type="match status" value="1"/>
</dbReference>
<evidence type="ECO:0000256" key="1">
    <source>
        <dbReference type="ARBA" id="ARBA00005417"/>
    </source>
</evidence>
<dbReference type="InterPro" id="IPR003593">
    <property type="entry name" value="AAA+_ATPase"/>
</dbReference>
<protein>
    <submittedName>
        <fullName evidence="6">Sugar ABC transporter ATP-binding protein</fullName>
    </submittedName>
</protein>
<dbReference type="NCBIfam" id="NF008653">
    <property type="entry name" value="PRK11650.1"/>
    <property type="match status" value="1"/>
</dbReference>
<sequence>MGQITLKQVTKSFGDVQVIPPLDLTIEDGEFTVFVGPSGCGKSTLLRLIAGLEDITTGHIEIDGKDATDLVPAKRGLAMVFQSYALYPHMSVRKNIAFPLKMAKMAPAEIEKRIANAAAVLNLTDYLDRRPGQLSGGQRQRVAIGRAIVREPAAFLFDEPLSNLDAALRVGMRLEISELHTRLKTTMIYVTHDQVEAMTMADKIVVLRAGHIEQVGSPLELYHRPRNEFVAGFIGSPKMNIFGGSEAQKYGGTKAGIRPEHIDVSMTEGTWNGKVGVAEHLGSDTFIHVHDTGLADMVTVRITGDISVRHGDTIYLTPQLDQMHRFDAQGLRIA</sequence>
<dbReference type="InterPro" id="IPR003439">
    <property type="entry name" value="ABC_transporter-like_ATP-bd"/>
</dbReference>
<evidence type="ECO:0000259" key="5">
    <source>
        <dbReference type="PROSITE" id="PS50893"/>
    </source>
</evidence>
<keyword evidence="4 6" id="KW-0067">ATP-binding</keyword>
<evidence type="ECO:0000256" key="3">
    <source>
        <dbReference type="ARBA" id="ARBA00022741"/>
    </source>
</evidence>
<name>A0ABQ1LCK5_9RHOB</name>
<dbReference type="PANTHER" id="PTHR43875:SF3">
    <property type="entry name" value="MALTOSE_MALTODEXTRIN IMPORT ATP-BINDING PROTEIN MALK"/>
    <property type="match status" value="1"/>
</dbReference>
<dbReference type="CDD" id="cd03301">
    <property type="entry name" value="ABC_MalK_N"/>
    <property type="match status" value="1"/>
</dbReference>
<dbReference type="PROSITE" id="PS50893">
    <property type="entry name" value="ABC_TRANSPORTER_2"/>
    <property type="match status" value="1"/>
</dbReference>
<dbReference type="GO" id="GO:0005524">
    <property type="term" value="F:ATP binding"/>
    <property type="evidence" value="ECO:0007669"/>
    <property type="project" value="UniProtKB-KW"/>
</dbReference>
<dbReference type="SUPFAM" id="SSF50331">
    <property type="entry name" value="MOP-like"/>
    <property type="match status" value="1"/>
</dbReference>
<dbReference type="Pfam" id="PF00005">
    <property type="entry name" value="ABC_tran"/>
    <property type="match status" value="1"/>
</dbReference>
<evidence type="ECO:0000313" key="7">
    <source>
        <dbReference type="Proteomes" id="UP000645462"/>
    </source>
</evidence>
<gene>
    <name evidence="6" type="primary">smoK</name>
    <name evidence="6" type="ORF">GCM10011363_41770</name>
</gene>
<dbReference type="Pfam" id="PF08402">
    <property type="entry name" value="TOBE_2"/>
    <property type="match status" value="1"/>
</dbReference>
<feature type="domain" description="ABC transporter" evidence="5">
    <location>
        <begin position="4"/>
        <end position="234"/>
    </location>
</feature>
<comment type="similarity">
    <text evidence="1">Belongs to the ABC transporter superfamily.</text>
</comment>
<evidence type="ECO:0000256" key="2">
    <source>
        <dbReference type="ARBA" id="ARBA00022448"/>
    </source>
</evidence>
<accession>A0ABQ1LCK5</accession>
<dbReference type="InterPro" id="IPR015855">
    <property type="entry name" value="ABC_transpr_MalK-like"/>
</dbReference>
<dbReference type="InterPro" id="IPR027417">
    <property type="entry name" value="P-loop_NTPase"/>
</dbReference>
<dbReference type="SMART" id="SM00382">
    <property type="entry name" value="AAA"/>
    <property type="match status" value="1"/>
</dbReference>
<evidence type="ECO:0000313" key="6">
    <source>
        <dbReference type="EMBL" id="GGC20727.1"/>
    </source>
</evidence>
<dbReference type="RefSeq" id="WP_188484039.1">
    <property type="nucleotide sequence ID" value="NZ_BMFC01000018.1"/>
</dbReference>
<keyword evidence="3" id="KW-0547">Nucleotide-binding</keyword>
<keyword evidence="7" id="KW-1185">Reference proteome</keyword>
<dbReference type="InterPro" id="IPR012340">
    <property type="entry name" value="NA-bd_OB-fold"/>
</dbReference>
<comment type="caution">
    <text evidence="6">The sequence shown here is derived from an EMBL/GenBank/DDBJ whole genome shotgun (WGS) entry which is preliminary data.</text>
</comment>
<organism evidence="6 7">
    <name type="scientific">Marivita lacus</name>
    <dbReference type="NCBI Taxonomy" id="1323742"/>
    <lineage>
        <taxon>Bacteria</taxon>
        <taxon>Pseudomonadati</taxon>
        <taxon>Pseudomonadota</taxon>
        <taxon>Alphaproteobacteria</taxon>
        <taxon>Rhodobacterales</taxon>
        <taxon>Roseobacteraceae</taxon>
        <taxon>Marivita</taxon>
    </lineage>
</organism>
<dbReference type="InterPro" id="IPR047641">
    <property type="entry name" value="ABC_transpr_MalK/UgpC-like"/>
</dbReference>
<evidence type="ECO:0000256" key="4">
    <source>
        <dbReference type="ARBA" id="ARBA00022840"/>
    </source>
</evidence>